<keyword evidence="6" id="KW-0408">Iron</keyword>
<dbReference type="PROSITE" id="PS51402">
    <property type="entry name" value="CATALASE_3"/>
    <property type="match status" value="1"/>
</dbReference>
<dbReference type="GO" id="GO:0020037">
    <property type="term" value="F:heme binding"/>
    <property type="evidence" value="ECO:0007669"/>
    <property type="project" value="InterPro"/>
</dbReference>
<dbReference type="PANTHER" id="PTHR11465">
    <property type="entry name" value="CATALASE"/>
    <property type="match status" value="1"/>
</dbReference>
<evidence type="ECO:0000256" key="5">
    <source>
        <dbReference type="ARBA" id="ARBA00023002"/>
    </source>
</evidence>
<dbReference type="InterPro" id="IPR011614">
    <property type="entry name" value="Catalase_core"/>
</dbReference>
<dbReference type="PROSITE" id="PS00437">
    <property type="entry name" value="CATALASE_1"/>
    <property type="match status" value="1"/>
</dbReference>
<evidence type="ECO:0000313" key="9">
    <source>
        <dbReference type="EMBL" id="RWS21827.1"/>
    </source>
</evidence>
<dbReference type="OrthoDB" id="6880011at2759"/>
<gene>
    <name evidence="9" type="ORF">B4U80_03590</name>
</gene>
<evidence type="ECO:0000256" key="6">
    <source>
        <dbReference type="ARBA" id="ARBA00023004"/>
    </source>
</evidence>
<feature type="compositionally biased region" description="Basic and acidic residues" evidence="7">
    <location>
        <begin position="390"/>
        <end position="401"/>
    </location>
</feature>
<dbReference type="VEuPathDB" id="VectorBase:LDEU010213"/>
<dbReference type="SUPFAM" id="SSF56634">
    <property type="entry name" value="Heme-dependent catalase-like"/>
    <property type="match status" value="1"/>
</dbReference>
<evidence type="ECO:0000256" key="1">
    <source>
        <dbReference type="ARBA" id="ARBA00005329"/>
    </source>
</evidence>
<evidence type="ECO:0000259" key="8">
    <source>
        <dbReference type="SMART" id="SM01060"/>
    </source>
</evidence>
<evidence type="ECO:0000256" key="2">
    <source>
        <dbReference type="ARBA" id="ARBA00022559"/>
    </source>
</evidence>
<dbReference type="PRINTS" id="PR00067">
    <property type="entry name" value="CATALASE"/>
</dbReference>
<evidence type="ECO:0000256" key="7">
    <source>
        <dbReference type="SAM" id="MobiDB-lite"/>
    </source>
</evidence>
<evidence type="ECO:0000256" key="4">
    <source>
        <dbReference type="ARBA" id="ARBA00022723"/>
    </source>
</evidence>
<feature type="region of interest" description="Disordered" evidence="7">
    <location>
        <begin position="340"/>
        <end position="401"/>
    </location>
</feature>
<comment type="similarity">
    <text evidence="1">Belongs to the catalase family.</text>
</comment>
<dbReference type="Gene3D" id="2.40.180.10">
    <property type="entry name" value="Catalase core domain"/>
    <property type="match status" value="1"/>
</dbReference>
<reference evidence="9 10" key="1">
    <citation type="journal article" date="2018" name="Gigascience">
        <title>Genomes of trombidid mites reveal novel predicted allergens and laterally-transferred genes associated with secondary metabolism.</title>
        <authorList>
            <person name="Dong X."/>
            <person name="Chaisiri K."/>
            <person name="Xia D."/>
            <person name="Armstrong S.D."/>
            <person name="Fang Y."/>
            <person name="Donnelly M.J."/>
            <person name="Kadowaki T."/>
            <person name="McGarry J.W."/>
            <person name="Darby A.C."/>
            <person name="Makepeace B.L."/>
        </authorList>
    </citation>
    <scope>NUCLEOTIDE SEQUENCE [LARGE SCALE GENOMIC DNA]</scope>
    <source>
        <strain evidence="9">UoL-UT</strain>
    </source>
</reference>
<dbReference type="InterPro" id="IPR002226">
    <property type="entry name" value="Catalase_haem_BS"/>
</dbReference>
<evidence type="ECO:0000256" key="3">
    <source>
        <dbReference type="ARBA" id="ARBA00022617"/>
    </source>
</evidence>
<dbReference type="GO" id="GO:0005739">
    <property type="term" value="C:mitochondrion"/>
    <property type="evidence" value="ECO:0007669"/>
    <property type="project" value="TreeGrafter"/>
</dbReference>
<dbReference type="AlphaFoldDB" id="A0A443S2S5"/>
<dbReference type="GO" id="GO:0005777">
    <property type="term" value="C:peroxisome"/>
    <property type="evidence" value="ECO:0007669"/>
    <property type="project" value="TreeGrafter"/>
</dbReference>
<feature type="compositionally biased region" description="Basic and acidic residues" evidence="7">
    <location>
        <begin position="346"/>
        <end position="357"/>
    </location>
</feature>
<dbReference type="PANTHER" id="PTHR11465:SF9">
    <property type="entry name" value="CATALASE"/>
    <property type="match status" value="1"/>
</dbReference>
<keyword evidence="5" id="KW-0560">Oxidoreductase</keyword>
<dbReference type="GO" id="GO:0042744">
    <property type="term" value="P:hydrogen peroxide catabolic process"/>
    <property type="evidence" value="ECO:0007669"/>
    <property type="project" value="TreeGrafter"/>
</dbReference>
<dbReference type="SMART" id="SM01060">
    <property type="entry name" value="Catalase"/>
    <property type="match status" value="1"/>
</dbReference>
<keyword evidence="2" id="KW-0575">Peroxidase</keyword>
<dbReference type="InterPro" id="IPR020835">
    <property type="entry name" value="Catalase_sf"/>
</dbReference>
<keyword evidence="10" id="KW-1185">Reference proteome</keyword>
<name>A0A443S2S5_9ACAR</name>
<feature type="compositionally biased region" description="Basic and acidic residues" evidence="7">
    <location>
        <begin position="373"/>
        <end position="383"/>
    </location>
</feature>
<dbReference type="InterPro" id="IPR018028">
    <property type="entry name" value="Catalase"/>
</dbReference>
<dbReference type="GO" id="GO:0004096">
    <property type="term" value="F:catalase activity"/>
    <property type="evidence" value="ECO:0007669"/>
    <property type="project" value="InterPro"/>
</dbReference>
<dbReference type="Pfam" id="PF00199">
    <property type="entry name" value="Catalase"/>
    <property type="match status" value="1"/>
</dbReference>
<organism evidence="9 10">
    <name type="scientific">Leptotrombidium deliense</name>
    <dbReference type="NCBI Taxonomy" id="299467"/>
    <lineage>
        <taxon>Eukaryota</taxon>
        <taxon>Metazoa</taxon>
        <taxon>Ecdysozoa</taxon>
        <taxon>Arthropoda</taxon>
        <taxon>Chelicerata</taxon>
        <taxon>Arachnida</taxon>
        <taxon>Acari</taxon>
        <taxon>Acariformes</taxon>
        <taxon>Trombidiformes</taxon>
        <taxon>Prostigmata</taxon>
        <taxon>Anystina</taxon>
        <taxon>Parasitengona</taxon>
        <taxon>Trombiculoidea</taxon>
        <taxon>Trombiculidae</taxon>
        <taxon>Leptotrombidium</taxon>
    </lineage>
</organism>
<keyword evidence="3" id="KW-0349">Heme</keyword>
<comment type="caution">
    <text evidence="9">The sequence shown here is derived from an EMBL/GenBank/DDBJ whole genome shotgun (WGS) entry which is preliminary data.</text>
</comment>
<accession>A0A443S2S5</accession>
<evidence type="ECO:0000313" key="10">
    <source>
        <dbReference type="Proteomes" id="UP000288716"/>
    </source>
</evidence>
<keyword evidence="4" id="KW-0479">Metal-binding</keyword>
<dbReference type="GO" id="GO:0046872">
    <property type="term" value="F:metal ion binding"/>
    <property type="evidence" value="ECO:0007669"/>
    <property type="project" value="UniProtKB-KW"/>
</dbReference>
<dbReference type="GO" id="GO:0042542">
    <property type="term" value="P:response to hydrogen peroxide"/>
    <property type="evidence" value="ECO:0007669"/>
    <property type="project" value="TreeGrafter"/>
</dbReference>
<dbReference type="STRING" id="299467.A0A443S2S5"/>
<sequence length="401" mass="45743">MTCGKKGPVLLQDTLLLEELRQFDSERVPERVVHAKGGGAFGSFTVTHSEIANYTKASVFSDVGKKTPVFARFSTVAGELGSADTVRDVRGFALKFYTDDGVWDLVGNSFPVGPVRDAFRFPSMVHSRKRNPKTHLPDRNAFWDFISLMPETVHQMLFIFSDRGIPDGFRFMHGFSINTFKLVNAENNAVYCRFHFITNQGIKNIEPDVARRIAGDDPNYAIRDLYNAIESGEYPSWTMFIQVMTFEEARNWYHDPFDVTKVWPHKEFPLIEVGQLMLNRNPDNYFAQVEQSAFDPANVVPGIEASPDIELQGRFFSYIDTQRHRLGSNFFKLPINRPLSKPVTPTERDGESVHDDNMDGSPNYFPNSYSNAKTDKNFNEHSFRVTSIPDVDRYDSTNEDN</sequence>
<dbReference type="EMBL" id="NCKV01010675">
    <property type="protein sequence ID" value="RWS21827.1"/>
    <property type="molecule type" value="Genomic_DNA"/>
</dbReference>
<protein>
    <submittedName>
        <fullName evidence="9">Catalase-like protein</fullName>
    </submittedName>
</protein>
<dbReference type="Proteomes" id="UP000288716">
    <property type="component" value="Unassembled WGS sequence"/>
</dbReference>
<feature type="domain" description="Catalase core" evidence="8">
    <location>
        <begin position="1"/>
        <end position="373"/>
    </location>
</feature>
<feature type="non-terminal residue" evidence="9">
    <location>
        <position position="401"/>
    </location>
</feature>
<proteinExistence type="inferred from homology"/>